<comment type="caution">
    <text evidence="2">The sequence shown here is derived from an EMBL/GenBank/DDBJ whole genome shotgun (WGS) entry which is preliminary data.</text>
</comment>
<dbReference type="Proteomes" id="UP000295818">
    <property type="component" value="Unassembled WGS sequence"/>
</dbReference>
<keyword evidence="3" id="KW-1185">Reference proteome</keyword>
<proteinExistence type="predicted"/>
<accession>A0ABY2B6K1</accession>
<gene>
    <name evidence="2" type="ORF">EV644_1496</name>
</gene>
<evidence type="ECO:0000256" key="1">
    <source>
        <dbReference type="SAM" id="SignalP"/>
    </source>
</evidence>
<organism evidence="2 3">
    <name type="scientific">Kribbella orskensis</name>
    <dbReference type="NCBI Taxonomy" id="2512216"/>
    <lineage>
        <taxon>Bacteria</taxon>
        <taxon>Bacillati</taxon>
        <taxon>Actinomycetota</taxon>
        <taxon>Actinomycetes</taxon>
        <taxon>Propionibacteriales</taxon>
        <taxon>Kribbellaceae</taxon>
        <taxon>Kribbella</taxon>
    </lineage>
</organism>
<reference evidence="2 3" key="1">
    <citation type="journal article" date="2015" name="Stand. Genomic Sci.">
        <title>Genomic Encyclopedia of Bacterial and Archaeal Type Strains, Phase III: the genomes of soil and plant-associated and newly described type strains.</title>
        <authorList>
            <person name="Whitman W.B."/>
            <person name="Woyke T."/>
            <person name="Klenk H.P."/>
            <person name="Zhou Y."/>
            <person name="Lilburn T.G."/>
            <person name="Beck B.J."/>
            <person name="De Vos P."/>
            <person name="Vandamme P."/>
            <person name="Eisen J.A."/>
            <person name="Garrity G."/>
            <person name="Hugenholtz P."/>
            <person name="Kyrpides N.C."/>
        </authorList>
    </citation>
    <scope>NUCLEOTIDE SEQUENCE [LARGE SCALE GENOMIC DNA]</scope>
    <source>
        <strain evidence="2 3">VKM Ac-2538</strain>
    </source>
</reference>
<feature type="chain" id="PRO_5047193039" evidence="1">
    <location>
        <begin position="27"/>
        <end position="150"/>
    </location>
</feature>
<sequence>MRTCSWICGVLLATAASVAQPATVQAAGAIHVEFSIAGDTLACPDATYTVQSGSIREVVREGESRSGNTMFTVTDVPVHVVLTDADGATYSLRGATWIGGATNDQTGAEVITATHMLAIVGRGGVADTLRLVEIFGDGVLISHEFGTCEG</sequence>
<feature type="signal peptide" evidence="1">
    <location>
        <begin position="1"/>
        <end position="26"/>
    </location>
</feature>
<dbReference type="EMBL" id="SLWM01000049">
    <property type="protein sequence ID" value="TCO08097.1"/>
    <property type="molecule type" value="Genomic_DNA"/>
</dbReference>
<evidence type="ECO:0000313" key="3">
    <source>
        <dbReference type="Proteomes" id="UP000295818"/>
    </source>
</evidence>
<protein>
    <submittedName>
        <fullName evidence="2">Uncharacterized protein</fullName>
    </submittedName>
</protein>
<keyword evidence="1" id="KW-0732">Signal</keyword>
<evidence type="ECO:0000313" key="2">
    <source>
        <dbReference type="EMBL" id="TCO08097.1"/>
    </source>
</evidence>
<name>A0ABY2B6K1_9ACTN</name>
<dbReference type="RefSeq" id="WP_132197576.1">
    <property type="nucleotide sequence ID" value="NZ_SLWM01000049.1"/>
</dbReference>